<name>A0A1M4XRX1_9CLOT</name>
<evidence type="ECO:0000256" key="2">
    <source>
        <dbReference type="ARBA" id="ARBA00022679"/>
    </source>
</evidence>
<evidence type="ECO:0000256" key="4">
    <source>
        <dbReference type="PIRNR" id="PIRNR006078"/>
    </source>
</evidence>
<dbReference type="Gene3D" id="3.40.50.10350">
    <property type="entry name" value="Glycerate kinase, domain 1"/>
    <property type="match status" value="1"/>
</dbReference>
<dbReference type="Gene3D" id="3.90.1510.10">
    <property type="entry name" value="Glycerate kinase, domain 2"/>
    <property type="match status" value="1"/>
</dbReference>
<dbReference type="SUPFAM" id="SSF110738">
    <property type="entry name" value="Glycerate kinase I"/>
    <property type="match status" value="1"/>
</dbReference>
<dbReference type="STRING" id="1122155.SAMN02745158_02101"/>
<evidence type="ECO:0000313" key="6">
    <source>
        <dbReference type="Proteomes" id="UP000184245"/>
    </source>
</evidence>
<dbReference type="AlphaFoldDB" id="A0A1M4XRX1"/>
<dbReference type="RefSeq" id="WP_072851410.1">
    <property type="nucleotide sequence ID" value="NZ_FQVI01000009.1"/>
</dbReference>
<evidence type="ECO:0000256" key="3">
    <source>
        <dbReference type="ARBA" id="ARBA00022777"/>
    </source>
</evidence>
<protein>
    <submittedName>
        <fullName evidence="5">Glycerate kinase</fullName>
    </submittedName>
</protein>
<keyword evidence="2 4" id="KW-0808">Transferase</keyword>
<dbReference type="PANTHER" id="PTHR21599">
    <property type="entry name" value="GLYCERATE KINASE"/>
    <property type="match status" value="1"/>
</dbReference>
<accession>A0A1M4XRX1</accession>
<dbReference type="InterPro" id="IPR036129">
    <property type="entry name" value="Glycerate_kinase_sf"/>
</dbReference>
<dbReference type="Proteomes" id="UP000184245">
    <property type="component" value="Unassembled WGS sequence"/>
</dbReference>
<dbReference type="PIRSF" id="PIRSF006078">
    <property type="entry name" value="GlxK"/>
    <property type="match status" value="1"/>
</dbReference>
<keyword evidence="3 4" id="KW-0418">Kinase</keyword>
<dbReference type="InterPro" id="IPR018197">
    <property type="entry name" value="Glycerate_kinase_RE-like"/>
</dbReference>
<organism evidence="5 6">
    <name type="scientific">Lactonifactor longoviformis DSM 17459</name>
    <dbReference type="NCBI Taxonomy" id="1122155"/>
    <lineage>
        <taxon>Bacteria</taxon>
        <taxon>Bacillati</taxon>
        <taxon>Bacillota</taxon>
        <taxon>Clostridia</taxon>
        <taxon>Eubacteriales</taxon>
        <taxon>Clostridiaceae</taxon>
        <taxon>Lactonifactor</taxon>
    </lineage>
</organism>
<dbReference type="GO" id="GO:0008887">
    <property type="term" value="F:glycerate kinase activity"/>
    <property type="evidence" value="ECO:0007669"/>
    <property type="project" value="UniProtKB-UniRule"/>
</dbReference>
<dbReference type="OrthoDB" id="9774290at2"/>
<gene>
    <name evidence="5" type="ORF">SAMN02745158_02101</name>
</gene>
<dbReference type="InterPro" id="IPR004381">
    <property type="entry name" value="Glycerate_kinase"/>
</dbReference>
<sequence>MKKCVIMPDSFKGTLSSIEICDIIKEKVLEFYPDCQVKAVPVADGGEGTVDCFLYAIDAEKVELQVQNAYMEPVDVYYAKVGSQAILEMAQPAGLPQAEGRLNPKATSTYGVGQMIRHAVENGCTDIVIGLGGSSTNDGGTGAAAALGTVFRNAEGEAFIPAGGTLKEIVSIDNSETRKLLEGVSITAMCDINNPMYGPQGAAYIFAPQKGADPEMVKELDSQLIYLSSLIQKDLGIDVSRMEGAGAAGALGAGIVAFMGGNLKSGIQTVLDMIHFEELAAGADMVFTGEGRIDSQSLGGKVVIGIAERAKRLGVPVTAVVGSIGDGAEGAYELGVNAIFSINRTAEDFSVSRYKSKENLTGTVDSLIRFYMAAGK</sequence>
<evidence type="ECO:0000313" key="5">
    <source>
        <dbReference type="EMBL" id="SHE96211.1"/>
    </source>
</evidence>
<proteinExistence type="inferred from homology"/>
<dbReference type="Pfam" id="PF02595">
    <property type="entry name" value="Gly_kinase"/>
    <property type="match status" value="1"/>
</dbReference>
<dbReference type="GO" id="GO:0031388">
    <property type="term" value="P:organic acid phosphorylation"/>
    <property type="evidence" value="ECO:0007669"/>
    <property type="project" value="UniProtKB-UniRule"/>
</dbReference>
<comment type="similarity">
    <text evidence="1 4">Belongs to the glycerate kinase type-1 family.</text>
</comment>
<reference evidence="5 6" key="1">
    <citation type="submission" date="2016-11" db="EMBL/GenBank/DDBJ databases">
        <authorList>
            <person name="Jaros S."/>
            <person name="Januszkiewicz K."/>
            <person name="Wedrychowicz H."/>
        </authorList>
    </citation>
    <scope>NUCLEOTIDE SEQUENCE [LARGE SCALE GENOMIC DNA]</scope>
    <source>
        <strain evidence="5 6">DSM 17459</strain>
    </source>
</reference>
<dbReference type="NCBIfam" id="TIGR00045">
    <property type="entry name" value="glycerate kinase"/>
    <property type="match status" value="1"/>
</dbReference>
<evidence type="ECO:0000256" key="1">
    <source>
        <dbReference type="ARBA" id="ARBA00006284"/>
    </source>
</evidence>
<keyword evidence="6" id="KW-1185">Reference proteome</keyword>
<dbReference type="PANTHER" id="PTHR21599:SF0">
    <property type="entry name" value="GLYCERATE KINASE"/>
    <property type="match status" value="1"/>
</dbReference>
<dbReference type="InterPro" id="IPR018193">
    <property type="entry name" value="Glyc_kinase_flavodox-like_fold"/>
</dbReference>
<dbReference type="EMBL" id="FQVI01000009">
    <property type="protein sequence ID" value="SHE96211.1"/>
    <property type="molecule type" value="Genomic_DNA"/>
</dbReference>